<feature type="region of interest" description="Disordered" evidence="2">
    <location>
        <begin position="243"/>
        <end position="262"/>
    </location>
</feature>
<sequence>MRTSLSLTSLAFSLLASLVSADVKFKSPTRSTKWKPGVTVTVEWEDSGDGPSLSDFSTYTMWLCVGSNKDPFCDHTIGVVGSIFAEATSAKLTIDPTYGEDGDNIYFIKMQSVAKTGGMTTNYTPRFSMSDMTGTFTAAQLAAQKVGDDDPPASTDTVADAAAAASGTAAANSLMNVPYAMQTGPTRYAPMQTQPGKSITATGPRMQYPTSAYTVYKKAGPAPNVQTTITQAWDYKVTSLVNSASPAPQPDDMQKFLNRWKD</sequence>
<feature type="signal peptide" evidence="3">
    <location>
        <begin position="1"/>
        <end position="21"/>
    </location>
</feature>
<dbReference type="GO" id="GO:0031505">
    <property type="term" value="P:fungal-type cell wall organization"/>
    <property type="evidence" value="ECO:0007669"/>
    <property type="project" value="TreeGrafter"/>
</dbReference>
<dbReference type="GO" id="GO:0005576">
    <property type="term" value="C:extracellular region"/>
    <property type="evidence" value="ECO:0007669"/>
    <property type="project" value="TreeGrafter"/>
</dbReference>
<dbReference type="AlphaFoldDB" id="A0A3N4KXQ0"/>
<keyword evidence="1 3" id="KW-0732">Signal</keyword>
<dbReference type="EMBL" id="ML119120">
    <property type="protein sequence ID" value="RPB14032.1"/>
    <property type="molecule type" value="Genomic_DNA"/>
</dbReference>
<dbReference type="Proteomes" id="UP000277580">
    <property type="component" value="Unassembled WGS sequence"/>
</dbReference>
<dbReference type="Pfam" id="PF10342">
    <property type="entry name" value="Kre9_KNH"/>
    <property type="match status" value="1"/>
</dbReference>
<organism evidence="6 7">
    <name type="scientific">Morchella conica CCBAS932</name>
    <dbReference type="NCBI Taxonomy" id="1392247"/>
    <lineage>
        <taxon>Eukaryota</taxon>
        <taxon>Fungi</taxon>
        <taxon>Dikarya</taxon>
        <taxon>Ascomycota</taxon>
        <taxon>Pezizomycotina</taxon>
        <taxon>Pezizomycetes</taxon>
        <taxon>Pezizales</taxon>
        <taxon>Morchellaceae</taxon>
        <taxon>Morchella</taxon>
    </lineage>
</organism>
<reference evidence="6 7" key="1">
    <citation type="journal article" date="2018" name="Nat. Ecol. Evol.">
        <title>Pezizomycetes genomes reveal the molecular basis of ectomycorrhizal truffle lifestyle.</title>
        <authorList>
            <person name="Murat C."/>
            <person name="Payen T."/>
            <person name="Noel B."/>
            <person name="Kuo A."/>
            <person name="Morin E."/>
            <person name="Chen J."/>
            <person name="Kohler A."/>
            <person name="Krizsan K."/>
            <person name="Balestrini R."/>
            <person name="Da Silva C."/>
            <person name="Montanini B."/>
            <person name="Hainaut M."/>
            <person name="Levati E."/>
            <person name="Barry K.W."/>
            <person name="Belfiori B."/>
            <person name="Cichocki N."/>
            <person name="Clum A."/>
            <person name="Dockter R.B."/>
            <person name="Fauchery L."/>
            <person name="Guy J."/>
            <person name="Iotti M."/>
            <person name="Le Tacon F."/>
            <person name="Lindquist E.A."/>
            <person name="Lipzen A."/>
            <person name="Malagnac F."/>
            <person name="Mello A."/>
            <person name="Molinier V."/>
            <person name="Miyauchi S."/>
            <person name="Poulain J."/>
            <person name="Riccioni C."/>
            <person name="Rubini A."/>
            <person name="Sitrit Y."/>
            <person name="Splivallo R."/>
            <person name="Traeger S."/>
            <person name="Wang M."/>
            <person name="Zifcakova L."/>
            <person name="Wipf D."/>
            <person name="Zambonelli A."/>
            <person name="Paolocci F."/>
            <person name="Nowrousian M."/>
            <person name="Ottonello S."/>
            <person name="Baldrian P."/>
            <person name="Spatafora J.W."/>
            <person name="Henrissat B."/>
            <person name="Nagy L.G."/>
            <person name="Aury J.M."/>
            <person name="Wincker P."/>
            <person name="Grigoriev I.V."/>
            <person name="Bonfante P."/>
            <person name="Martin F.M."/>
        </authorList>
    </citation>
    <scope>NUCLEOTIDE SEQUENCE [LARGE SCALE GENOMIC DNA]</scope>
    <source>
        <strain evidence="6 7">CCBAS932</strain>
    </source>
</reference>
<dbReference type="GO" id="GO:0006078">
    <property type="term" value="P:(1-&gt;6)-beta-D-glucan biosynthetic process"/>
    <property type="evidence" value="ECO:0007669"/>
    <property type="project" value="InterPro"/>
</dbReference>
<evidence type="ECO:0000259" key="5">
    <source>
        <dbReference type="Pfam" id="PF10342"/>
    </source>
</evidence>
<gene>
    <name evidence="6" type="ORF">P167DRAFT_534647</name>
</gene>
<evidence type="ECO:0000256" key="3">
    <source>
        <dbReference type="SAM" id="SignalP"/>
    </source>
</evidence>
<dbReference type="STRING" id="1392247.A0A3N4KXQ0"/>
<feature type="chain" id="PRO_5018131849" evidence="3">
    <location>
        <begin position="22"/>
        <end position="262"/>
    </location>
</feature>
<evidence type="ECO:0000313" key="6">
    <source>
        <dbReference type="EMBL" id="RPB14032.1"/>
    </source>
</evidence>
<dbReference type="GO" id="GO:0042546">
    <property type="term" value="P:cell wall biogenesis"/>
    <property type="evidence" value="ECO:0007669"/>
    <property type="project" value="InterPro"/>
</dbReference>
<evidence type="ECO:0000313" key="7">
    <source>
        <dbReference type="Proteomes" id="UP000277580"/>
    </source>
</evidence>
<feature type="domain" description="Yeast cell wall synthesis Kre9/Knh1-like N-terminal" evidence="5">
    <location>
        <begin position="27"/>
        <end position="128"/>
    </location>
</feature>
<protein>
    <submittedName>
        <fullName evidence="6">Cell wall synthesis</fullName>
    </submittedName>
</protein>
<dbReference type="FunCoup" id="A0A3N4KXQ0">
    <property type="interactions" value="32"/>
</dbReference>
<evidence type="ECO:0000259" key="4">
    <source>
        <dbReference type="Pfam" id="PF05390"/>
    </source>
</evidence>
<dbReference type="PANTHER" id="PTHR28154:SF1">
    <property type="entry name" value="CELL WALL SYNTHESIS PROTEIN KNH1-RELATED"/>
    <property type="match status" value="1"/>
</dbReference>
<dbReference type="PANTHER" id="PTHR28154">
    <property type="entry name" value="CELL WALL SYNTHESIS PROTEIN KNH1-RELATED"/>
    <property type="match status" value="1"/>
</dbReference>
<dbReference type="InParanoid" id="A0A3N4KXQ0"/>
<accession>A0A3N4KXQ0</accession>
<dbReference type="InterPro" id="IPR018466">
    <property type="entry name" value="Kre9/Knh1-like_N"/>
</dbReference>
<evidence type="ECO:0000256" key="2">
    <source>
        <dbReference type="SAM" id="MobiDB-lite"/>
    </source>
</evidence>
<dbReference type="InterPro" id="IPR045328">
    <property type="entry name" value="Kre9/Knh1"/>
</dbReference>
<name>A0A3N4KXQ0_9PEZI</name>
<proteinExistence type="predicted"/>
<dbReference type="Pfam" id="PF05390">
    <property type="entry name" value="Kre9_KNH1_C"/>
    <property type="match status" value="1"/>
</dbReference>
<feature type="domain" description="Yeast cell wall synthesis Kre9/Knh1 C-terminal" evidence="4">
    <location>
        <begin position="174"/>
        <end position="253"/>
    </location>
</feature>
<keyword evidence="7" id="KW-1185">Reference proteome</keyword>
<evidence type="ECO:0000256" key="1">
    <source>
        <dbReference type="ARBA" id="ARBA00022729"/>
    </source>
</evidence>
<dbReference type="OrthoDB" id="2432613at2759"/>
<dbReference type="InterPro" id="IPR008659">
    <property type="entry name" value="Kre9/Knh1_C"/>
</dbReference>